<keyword evidence="3" id="KW-1185">Reference proteome</keyword>
<accession>A0AAP0H083</accession>
<feature type="region of interest" description="Disordered" evidence="1">
    <location>
        <begin position="1"/>
        <end position="34"/>
    </location>
</feature>
<sequence length="225" mass="23983">MDQLNSSYTSSSSSSSSDNHPPKTSKPIGPPYINSLHSVNYKPIQKPATTKHFIAPLPPAPTKIYKVESSNFKQVVRMLTSTKEFQSPSVRRLKVIAPPPLTLSAIPKPSIFSKPPQPPPPPPPSSEGGGTGTVSPLSTFTLSPGFCKFLNETLETTRFTSKSPHVMDCFGSLSPLGLNLSPLPQANYDPFGVGLMSPLGFNLSPSSLSWCSSALLSPASLSVFN</sequence>
<proteinExistence type="predicted"/>
<protein>
    <recommendedName>
        <fullName evidence="4">VQ domain-containing protein</fullName>
    </recommendedName>
</protein>
<feature type="compositionally biased region" description="Low complexity" evidence="1">
    <location>
        <begin position="1"/>
        <end position="17"/>
    </location>
</feature>
<evidence type="ECO:0000313" key="3">
    <source>
        <dbReference type="Proteomes" id="UP001408789"/>
    </source>
</evidence>
<feature type="compositionally biased region" description="Pro residues" evidence="1">
    <location>
        <begin position="115"/>
        <end position="125"/>
    </location>
</feature>
<name>A0AAP0H083_9ASTR</name>
<reference evidence="2 3" key="1">
    <citation type="submission" date="2024-04" db="EMBL/GenBank/DDBJ databases">
        <title>The reference genome of an endangered Asteraceae, Deinandra increscens subsp. villosa, native to the Central Coast of California.</title>
        <authorList>
            <person name="Guilliams M."/>
            <person name="Hasenstab-Lehman K."/>
            <person name="Meyer R."/>
            <person name="Mcevoy S."/>
        </authorList>
    </citation>
    <scope>NUCLEOTIDE SEQUENCE [LARGE SCALE GENOMIC DNA]</scope>
    <source>
        <tissue evidence="2">Leaf</tissue>
    </source>
</reference>
<evidence type="ECO:0000313" key="2">
    <source>
        <dbReference type="EMBL" id="KAK9066987.1"/>
    </source>
</evidence>
<dbReference type="InterPro" id="IPR039610">
    <property type="entry name" value="VQ29"/>
</dbReference>
<feature type="region of interest" description="Disordered" evidence="1">
    <location>
        <begin position="107"/>
        <end position="134"/>
    </location>
</feature>
<comment type="caution">
    <text evidence="2">The sequence shown here is derived from an EMBL/GenBank/DDBJ whole genome shotgun (WGS) entry which is preliminary data.</text>
</comment>
<organism evidence="2 3">
    <name type="scientific">Deinandra increscens subsp. villosa</name>
    <dbReference type="NCBI Taxonomy" id="3103831"/>
    <lineage>
        <taxon>Eukaryota</taxon>
        <taxon>Viridiplantae</taxon>
        <taxon>Streptophyta</taxon>
        <taxon>Embryophyta</taxon>
        <taxon>Tracheophyta</taxon>
        <taxon>Spermatophyta</taxon>
        <taxon>Magnoliopsida</taxon>
        <taxon>eudicotyledons</taxon>
        <taxon>Gunneridae</taxon>
        <taxon>Pentapetalae</taxon>
        <taxon>asterids</taxon>
        <taxon>campanulids</taxon>
        <taxon>Asterales</taxon>
        <taxon>Asteraceae</taxon>
        <taxon>Asteroideae</taxon>
        <taxon>Heliantheae alliance</taxon>
        <taxon>Madieae</taxon>
        <taxon>Madiinae</taxon>
        <taxon>Deinandra</taxon>
    </lineage>
</organism>
<dbReference type="EMBL" id="JBCNJP010000015">
    <property type="protein sequence ID" value="KAK9066987.1"/>
    <property type="molecule type" value="Genomic_DNA"/>
</dbReference>
<gene>
    <name evidence="2" type="ORF">SSX86_014311</name>
</gene>
<evidence type="ECO:0000256" key="1">
    <source>
        <dbReference type="SAM" id="MobiDB-lite"/>
    </source>
</evidence>
<dbReference type="AlphaFoldDB" id="A0AAP0H083"/>
<evidence type="ECO:0008006" key="4">
    <source>
        <dbReference type="Google" id="ProtNLM"/>
    </source>
</evidence>
<dbReference type="PANTHER" id="PTHR34794:SF1">
    <property type="entry name" value="OS10G0101800 PROTEIN"/>
    <property type="match status" value="1"/>
</dbReference>
<dbReference type="PANTHER" id="PTHR34794">
    <property type="entry name" value="EXPRESSED PROTEIN"/>
    <property type="match status" value="1"/>
</dbReference>
<dbReference type="Proteomes" id="UP001408789">
    <property type="component" value="Unassembled WGS sequence"/>
</dbReference>